<evidence type="ECO:0000259" key="1">
    <source>
        <dbReference type="Pfam" id="PF12697"/>
    </source>
</evidence>
<dbReference type="PRINTS" id="PR00111">
    <property type="entry name" value="ABHYDROLASE"/>
</dbReference>
<dbReference type="InterPro" id="IPR000639">
    <property type="entry name" value="Epox_hydrolase-like"/>
</dbReference>
<dbReference type="Proteomes" id="UP000754644">
    <property type="component" value="Unassembled WGS sequence"/>
</dbReference>
<name>A0A973A7M5_9GAMM</name>
<dbReference type="InterPro" id="IPR050266">
    <property type="entry name" value="AB_hydrolase_sf"/>
</dbReference>
<dbReference type="PRINTS" id="PR00412">
    <property type="entry name" value="EPOXHYDRLASE"/>
</dbReference>
<organism evidence="2 3">
    <name type="scientific">SAR86 cluster bacterium</name>
    <dbReference type="NCBI Taxonomy" id="2030880"/>
    <lineage>
        <taxon>Bacteria</taxon>
        <taxon>Pseudomonadati</taxon>
        <taxon>Pseudomonadota</taxon>
        <taxon>Gammaproteobacteria</taxon>
        <taxon>SAR86 cluster</taxon>
    </lineage>
</organism>
<dbReference type="Pfam" id="PF12697">
    <property type="entry name" value="Abhydrolase_6"/>
    <property type="match status" value="1"/>
</dbReference>
<protein>
    <submittedName>
        <fullName evidence="2">Alpha/beta fold hydrolase</fullName>
    </submittedName>
</protein>
<gene>
    <name evidence="2" type="ORF">HQ497_00610</name>
</gene>
<sequence length="281" mass="31072">MTRPLPEGQYAELSNGMRLHYIDSKPVQGTPIETLLFIQGSGPGASGWSNFQHNIPAFVAAGYRSITIDLPGYGFSGKPTDAIYSLDYFVNYLHELVDLLEIPRLTLIGNSLGGAIAMGFALQHPTRTTRLILMAAGGLEEREVYFATKGIQAMVKYPMGSAEFTKDVLRQLLSLLVYDPVHVTDQLVDERWQVLQLQNPQVLASMQIPNLADQLPKLTVPVLAFWGTGDLFCPVSGAQILANHCTNAQIHTLTGCGHWVMVEHTDYFNRQCLDFLTHTPV</sequence>
<comment type="caution">
    <text evidence="2">The sequence shown here is derived from an EMBL/GenBank/DDBJ whole genome shotgun (WGS) entry which is preliminary data.</text>
</comment>
<dbReference type="Gene3D" id="3.40.50.1820">
    <property type="entry name" value="alpha/beta hydrolase"/>
    <property type="match status" value="1"/>
</dbReference>
<dbReference type="PANTHER" id="PTHR43798:SF33">
    <property type="entry name" value="HYDROLASE, PUTATIVE (AFU_ORTHOLOGUE AFUA_2G14860)-RELATED"/>
    <property type="match status" value="1"/>
</dbReference>
<proteinExistence type="predicted"/>
<dbReference type="InterPro" id="IPR000073">
    <property type="entry name" value="AB_hydrolase_1"/>
</dbReference>
<keyword evidence="2" id="KW-0378">Hydrolase</keyword>
<evidence type="ECO:0000313" key="2">
    <source>
        <dbReference type="EMBL" id="NQV63838.1"/>
    </source>
</evidence>
<dbReference type="PANTHER" id="PTHR43798">
    <property type="entry name" value="MONOACYLGLYCEROL LIPASE"/>
    <property type="match status" value="1"/>
</dbReference>
<dbReference type="AlphaFoldDB" id="A0A973A7M5"/>
<dbReference type="InterPro" id="IPR029058">
    <property type="entry name" value="AB_hydrolase_fold"/>
</dbReference>
<dbReference type="GO" id="GO:0016020">
    <property type="term" value="C:membrane"/>
    <property type="evidence" value="ECO:0007669"/>
    <property type="project" value="TreeGrafter"/>
</dbReference>
<accession>A0A973A7M5</accession>
<feature type="domain" description="AB hydrolase-1" evidence="1">
    <location>
        <begin position="35"/>
        <end position="269"/>
    </location>
</feature>
<dbReference type="EMBL" id="JABMOJ010000024">
    <property type="protein sequence ID" value="NQV63838.1"/>
    <property type="molecule type" value="Genomic_DNA"/>
</dbReference>
<evidence type="ECO:0000313" key="3">
    <source>
        <dbReference type="Proteomes" id="UP000754644"/>
    </source>
</evidence>
<reference evidence="2" key="1">
    <citation type="submission" date="2020-05" db="EMBL/GenBank/DDBJ databases">
        <title>Sulfur intermediates as new biogeochemical hubs in an aquatic model microbial ecosystem.</title>
        <authorList>
            <person name="Vigneron A."/>
        </authorList>
    </citation>
    <scope>NUCLEOTIDE SEQUENCE</scope>
    <source>
        <strain evidence="2">Bin.250</strain>
    </source>
</reference>
<dbReference type="GO" id="GO:0016787">
    <property type="term" value="F:hydrolase activity"/>
    <property type="evidence" value="ECO:0007669"/>
    <property type="project" value="UniProtKB-KW"/>
</dbReference>
<dbReference type="SUPFAM" id="SSF53474">
    <property type="entry name" value="alpha/beta-Hydrolases"/>
    <property type="match status" value="1"/>
</dbReference>